<organism evidence="1 2">
    <name type="scientific">Mycena rosella</name>
    <name type="common">Pink bonnet</name>
    <name type="synonym">Agaricus rosellus</name>
    <dbReference type="NCBI Taxonomy" id="1033263"/>
    <lineage>
        <taxon>Eukaryota</taxon>
        <taxon>Fungi</taxon>
        <taxon>Dikarya</taxon>
        <taxon>Basidiomycota</taxon>
        <taxon>Agaricomycotina</taxon>
        <taxon>Agaricomycetes</taxon>
        <taxon>Agaricomycetidae</taxon>
        <taxon>Agaricales</taxon>
        <taxon>Marasmiineae</taxon>
        <taxon>Mycenaceae</taxon>
        <taxon>Mycena</taxon>
    </lineage>
</organism>
<name>A0AAD7G1Q8_MYCRO</name>
<sequence length="103" mass="11709">MFSRNNTQALMDANFSEAQHTFILREYRKFDSSGIVKQKAAATREHNVKKAETKHQKRQVLVDKRNTLAAHAAGVKIVTDIATLKEHSKAQLEDQLAAHHQFN</sequence>
<gene>
    <name evidence="1" type="ORF">B0H17DRAFT_1146081</name>
</gene>
<evidence type="ECO:0000313" key="2">
    <source>
        <dbReference type="Proteomes" id="UP001221757"/>
    </source>
</evidence>
<accession>A0AAD7G1Q8</accession>
<dbReference type="AlphaFoldDB" id="A0AAD7G1Q8"/>
<dbReference type="EMBL" id="JARKIE010000296">
    <property type="protein sequence ID" value="KAJ7656700.1"/>
    <property type="molecule type" value="Genomic_DNA"/>
</dbReference>
<keyword evidence="2" id="KW-1185">Reference proteome</keyword>
<dbReference type="Proteomes" id="UP001221757">
    <property type="component" value="Unassembled WGS sequence"/>
</dbReference>
<reference evidence="1" key="1">
    <citation type="submission" date="2023-03" db="EMBL/GenBank/DDBJ databases">
        <title>Massive genome expansion in bonnet fungi (Mycena s.s.) driven by repeated elements and novel gene families across ecological guilds.</title>
        <authorList>
            <consortium name="Lawrence Berkeley National Laboratory"/>
            <person name="Harder C.B."/>
            <person name="Miyauchi S."/>
            <person name="Viragh M."/>
            <person name="Kuo A."/>
            <person name="Thoen E."/>
            <person name="Andreopoulos B."/>
            <person name="Lu D."/>
            <person name="Skrede I."/>
            <person name="Drula E."/>
            <person name="Henrissat B."/>
            <person name="Morin E."/>
            <person name="Kohler A."/>
            <person name="Barry K."/>
            <person name="LaButti K."/>
            <person name="Morin E."/>
            <person name="Salamov A."/>
            <person name="Lipzen A."/>
            <person name="Mereny Z."/>
            <person name="Hegedus B."/>
            <person name="Baldrian P."/>
            <person name="Stursova M."/>
            <person name="Weitz H."/>
            <person name="Taylor A."/>
            <person name="Grigoriev I.V."/>
            <person name="Nagy L.G."/>
            <person name="Martin F."/>
            <person name="Kauserud H."/>
        </authorList>
    </citation>
    <scope>NUCLEOTIDE SEQUENCE</scope>
    <source>
        <strain evidence="1">CBHHK067</strain>
    </source>
</reference>
<evidence type="ECO:0000313" key="1">
    <source>
        <dbReference type="EMBL" id="KAJ7656700.1"/>
    </source>
</evidence>
<protein>
    <submittedName>
        <fullName evidence="1">Uncharacterized protein</fullName>
    </submittedName>
</protein>
<comment type="caution">
    <text evidence="1">The sequence shown here is derived from an EMBL/GenBank/DDBJ whole genome shotgun (WGS) entry which is preliminary data.</text>
</comment>
<proteinExistence type="predicted"/>